<protein>
    <submittedName>
        <fullName evidence="2">Uncharacterized protein</fullName>
    </submittedName>
</protein>
<accession>A0A4C1WU03</accession>
<dbReference type="AlphaFoldDB" id="A0A4C1WU03"/>
<keyword evidence="3" id="KW-1185">Reference proteome</keyword>
<evidence type="ECO:0000256" key="1">
    <source>
        <dbReference type="SAM" id="MobiDB-lite"/>
    </source>
</evidence>
<feature type="region of interest" description="Disordered" evidence="1">
    <location>
        <begin position="1"/>
        <end position="42"/>
    </location>
</feature>
<reference evidence="2 3" key="1">
    <citation type="journal article" date="2019" name="Commun. Biol.">
        <title>The bagworm genome reveals a unique fibroin gene that provides high tensile strength.</title>
        <authorList>
            <person name="Kono N."/>
            <person name="Nakamura H."/>
            <person name="Ohtoshi R."/>
            <person name="Tomita M."/>
            <person name="Numata K."/>
            <person name="Arakawa K."/>
        </authorList>
    </citation>
    <scope>NUCLEOTIDE SEQUENCE [LARGE SCALE GENOMIC DNA]</scope>
</reference>
<name>A0A4C1WU03_EUMVA</name>
<evidence type="ECO:0000313" key="3">
    <source>
        <dbReference type="Proteomes" id="UP000299102"/>
    </source>
</evidence>
<dbReference type="EMBL" id="BGZK01000655">
    <property type="protein sequence ID" value="GBP54791.1"/>
    <property type="molecule type" value="Genomic_DNA"/>
</dbReference>
<organism evidence="2 3">
    <name type="scientific">Eumeta variegata</name>
    <name type="common">Bagworm moth</name>
    <name type="synonym">Eumeta japonica</name>
    <dbReference type="NCBI Taxonomy" id="151549"/>
    <lineage>
        <taxon>Eukaryota</taxon>
        <taxon>Metazoa</taxon>
        <taxon>Ecdysozoa</taxon>
        <taxon>Arthropoda</taxon>
        <taxon>Hexapoda</taxon>
        <taxon>Insecta</taxon>
        <taxon>Pterygota</taxon>
        <taxon>Neoptera</taxon>
        <taxon>Endopterygota</taxon>
        <taxon>Lepidoptera</taxon>
        <taxon>Glossata</taxon>
        <taxon>Ditrysia</taxon>
        <taxon>Tineoidea</taxon>
        <taxon>Psychidae</taxon>
        <taxon>Oiketicinae</taxon>
        <taxon>Eumeta</taxon>
    </lineage>
</organism>
<sequence length="104" mass="11884">MISDRDDLSPSENEYNSSTRQPHRRSRHQLDSARDTDTGGRSCKLKTAHHYRRDVQTTSGCEWLPPRDLARLNFDVITRYPLNRLSLQNCPQTHGRPAVAVAAL</sequence>
<proteinExistence type="predicted"/>
<feature type="compositionally biased region" description="Polar residues" evidence="1">
    <location>
        <begin position="10"/>
        <end position="20"/>
    </location>
</feature>
<feature type="compositionally biased region" description="Basic and acidic residues" evidence="1">
    <location>
        <begin position="28"/>
        <end position="38"/>
    </location>
</feature>
<comment type="caution">
    <text evidence="2">The sequence shown here is derived from an EMBL/GenBank/DDBJ whole genome shotgun (WGS) entry which is preliminary data.</text>
</comment>
<evidence type="ECO:0000313" key="2">
    <source>
        <dbReference type="EMBL" id="GBP54791.1"/>
    </source>
</evidence>
<gene>
    <name evidence="2" type="ORF">EVAR_87863_1</name>
</gene>
<dbReference type="Proteomes" id="UP000299102">
    <property type="component" value="Unassembled WGS sequence"/>
</dbReference>